<name>A0A811RPH1_9POAL</name>
<evidence type="ECO:0000256" key="1">
    <source>
        <dbReference type="SAM" id="MobiDB-lite"/>
    </source>
</evidence>
<comment type="caution">
    <text evidence="2">The sequence shown here is derived from an EMBL/GenBank/DDBJ whole genome shotgun (WGS) entry which is preliminary data.</text>
</comment>
<reference evidence="2" key="1">
    <citation type="submission" date="2020-10" db="EMBL/GenBank/DDBJ databases">
        <authorList>
            <person name="Han B."/>
            <person name="Lu T."/>
            <person name="Zhao Q."/>
            <person name="Huang X."/>
            <person name="Zhao Y."/>
        </authorList>
    </citation>
    <scope>NUCLEOTIDE SEQUENCE</scope>
</reference>
<sequence>MDAPDVGAGAGPSAAEAVPTKDEATTAAAAATVRILSVRVAAICFVLGSGTTRWIACECREEEAVEAV</sequence>
<feature type="region of interest" description="Disordered" evidence="1">
    <location>
        <begin position="1"/>
        <end position="22"/>
    </location>
</feature>
<organism evidence="2 3">
    <name type="scientific">Miscanthus lutarioriparius</name>
    <dbReference type="NCBI Taxonomy" id="422564"/>
    <lineage>
        <taxon>Eukaryota</taxon>
        <taxon>Viridiplantae</taxon>
        <taxon>Streptophyta</taxon>
        <taxon>Embryophyta</taxon>
        <taxon>Tracheophyta</taxon>
        <taxon>Spermatophyta</taxon>
        <taxon>Magnoliopsida</taxon>
        <taxon>Liliopsida</taxon>
        <taxon>Poales</taxon>
        <taxon>Poaceae</taxon>
        <taxon>PACMAD clade</taxon>
        <taxon>Panicoideae</taxon>
        <taxon>Andropogonodae</taxon>
        <taxon>Andropogoneae</taxon>
        <taxon>Saccharinae</taxon>
        <taxon>Miscanthus</taxon>
    </lineage>
</organism>
<dbReference type="EMBL" id="CAJGYO010000016">
    <property type="protein sequence ID" value="CAD6271659.1"/>
    <property type="molecule type" value="Genomic_DNA"/>
</dbReference>
<dbReference type="AlphaFoldDB" id="A0A811RPH1"/>
<evidence type="ECO:0000313" key="2">
    <source>
        <dbReference type="EMBL" id="CAD6271659.1"/>
    </source>
</evidence>
<gene>
    <name evidence="2" type="ORF">NCGR_LOCUS54945</name>
</gene>
<accession>A0A811RPH1</accession>
<dbReference type="Proteomes" id="UP000604825">
    <property type="component" value="Unassembled WGS sequence"/>
</dbReference>
<evidence type="ECO:0000313" key="3">
    <source>
        <dbReference type="Proteomes" id="UP000604825"/>
    </source>
</evidence>
<proteinExistence type="predicted"/>
<keyword evidence="3" id="KW-1185">Reference proteome</keyword>
<protein>
    <submittedName>
        <fullName evidence="2">Uncharacterized protein</fullName>
    </submittedName>
</protein>